<dbReference type="Pfam" id="PF13976">
    <property type="entry name" value="gag_pre-integrs"/>
    <property type="match status" value="1"/>
</dbReference>
<dbReference type="Pfam" id="PF25360">
    <property type="entry name" value="TPR_ATM"/>
    <property type="match status" value="1"/>
</dbReference>
<dbReference type="InterPro" id="IPR044107">
    <property type="entry name" value="PIKKc_ATM"/>
</dbReference>
<keyword evidence="4" id="KW-0808">Transferase</keyword>
<dbReference type="GO" id="GO:0015074">
    <property type="term" value="P:DNA integration"/>
    <property type="evidence" value="ECO:0007669"/>
    <property type="project" value="InterPro"/>
</dbReference>
<keyword evidence="8" id="KW-0067">ATP-binding</keyword>
<dbReference type="InterPro" id="IPR043502">
    <property type="entry name" value="DNA/RNA_pol_sf"/>
</dbReference>
<dbReference type="SUPFAM" id="SSF56672">
    <property type="entry name" value="DNA/RNA polymerases"/>
    <property type="match status" value="1"/>
</dbReference>
<dbReference type="InterPro" id="IPR001584">
    <property type="entry name" value="Integrase_cat-core"/>
</dbReference>
<keyword evidence="11" id="KW-0175">Coiled coil</keyword>
<organism evidence="16 17">
    <name type="scientific">Paspalum notatum var. saurae</name>
    <dbReference type="NCBI Taxonomy" id="547442"/>
    <lineage>
        <taxon>Eukaryota</taxon>
        <taxon>Viridiplantae</taxon>
        <taxon>Streptophyta</taxon>
        <taxon>Embryophyta</taxon>
        <taxon>Tracheophyta</taxon>
        <taxon>Spermatophyta</taxon>
        <taxon>Magnoliopsida</taxon>
        <taxon>Liliopsida</taxon>
        <taxon>Poales</taxon>
        <taxon>Poaceae</taxon>
        <taxon>PACMAD clade</taxon>
        <taxon>Panicoideae</taxon>
        <taxon>Andropogonodae</taxon>
        <taxon>Paspaleae</taxon>
        <taxon>Paspalinae</taxon>
        <taxon>Paspalum</taxon>
    </lineage>
</organism>
<sequence>FLFGSLKTQPKPPPPPPPLSLRNSASVSVHPSPRRFPHALAPRRVLPTETLVPIPSSMAAVATARDLEEVIQKLNSDRARVRDEGVKLLGTWLQGDRAISFCRLLGRNTARLKPGHGHLTGAATWPILILALLNCVKEDISGKKRVATKNAAARMLRIAVQCAEDVKLSGHSLLLISVARQLFNHIWEVIKDGPSFQLEYSIILRQLLTVKEYRYQMKPRTYSSFVVLYVKKLATGFDSKFSHQATSKDESFRCTLTLHVLLENPPGDYPGIMREEVLNVFSAIFSHIREEGKLTRKLMECINTFLLKDGPNLGHKSVMIHNAVQEFIFRCWLATHDQALKSLFITYMKVQLKLARAIPEILEKLVDIIIKELDKNVNTGAGFLWCEAPRDEKAGSLRCFQEEWMDLCATVFYMAYKCTPETPHKEKRLKTEHILNLVVDGLLKGSLFWSGSVCFLIRKHGYRVDKSLLTSWFEASCKGLRSVLSHAKAIRFQDSLLWLLRTLKEFSTVLIFNSREEAQLCLTNSEMSIVEGCWQDVWNSLIHAIPLLSSTALVADSALILLGGMMLRDQVHTSFLSEDTWNLQIFKQFPSPSALYFIACYFSRIGFQGDLSNSIFIRKTLLRSTLELVHSKEFSLLNKQNVVIIPEAIFSLCAGFSSSSINSSDTLQMFGDCKMYSKMSLEDEIWVLKDELLYSVEALSEITLDSSTKFVSDKCHRVHLPGTIQQPMLLELMEFIKGFVISNDQFMKADLNNHVFVCSLLCNLVHCALLSRAIEEKSSLLQEVIDYITNILKHMVSFVMKKKDELSHGLTNLSSELDTTGSALSSFKRLLSSPLFNLPRADNRVISLIKCITELLDELLVAISQLFSQFSSLMSNSDGENAGKVLPISSVNSEDVNPIFDCKSSVADMDLDVMDSGEVDSITASASGSTGSFLRPSEWKLELVCIISTFFSVSSLRTWEILYNLVEKESDVRVRQVILLNLCRNIPASSKTVSSMVHLIIDMRDRGASSLLSSDECLAHTHALLRTLIAIRAGRQNTDGKPQGCKMFLSENQDILFDLVNKAAEISSVDWFSRIKLIDCVSSFVCLFPDIAQDLIGCLLDMLNDTDYRVRLYLAREIVLGPLYTLRFPPCAAPSSTSPSHSSSAAFATTASSMTWHHRLGHPGRDALAQLSCGAAITCPQTTDEHLCHACQLGRHVRLPFPTSSHASHIFNLIHCDLWTSPVPSISGYKYYLVVLDDFSHYSWTFPLRFKSEAFTTISDFFAWVSTQFGLTIKAVQCDNGREFDNNASRSFLSRAVQLRMSCPYTSAQNGKAERMIRTTNDVMRTLLFQASLPARFWAESLHTATYLLNRLPSTACLAPTPHHAVFGTLPRYDHLRVFGYRYKARWVLRGFTQRPGVDYDEIFSPVVKPATVRTLDVKNAFLHGTLTETVYCSQPAGFVDPARPEMVCRLNKSLYGLKQAPRAWYSRFATFLVTLGFTEAKHVYCHGAETAYLLLYVDDIVLTASSRHLLQQIISSLQQEFAMKDLGVLHHFLGVTVEPRPSGLLLHQRQYTLDILERAGMTDCNPCSTPVDTQAKLSEDVGAPVADPIVFRSFAGALHSTFGAKMVKFSNSSPVIAKEVFAVGPQSVPVIETALITLAHLSVHSEDVEVECVFMISAAAAIEPSQRELAYALFDSISKRLGYASRSKYLEQVMGPILFRWVACEMSLVSLVEVQGMFGYGSAEPKAFVEHCSSWLLPFLILRGDHADINWLSKILSQPLSIIIKKYFVPIFGLCIAVRCGTGPEKDLAETVLCESVLQLGEISELERDDLIKKHMVAIVAFLLSVSSSAHSPQIPYFPKEIVALSIRTVVDGFVDTTDDDLVDTVVIDKINIFRSDRVFKFLLSIHQEVADASHPRHMGHYLCAIEVLIDVLGHRVVLESTCFYIVCIVGNYIQQKPLQGQCCNILSKLLAAFDGNPSAQTVEVLGRQLQILVPKLVTSCINMEKEERTATADSSRVLSLLRQLTVDADPLLYDYIRELEPLPGLDCLKDVHEFHASLSASHSSRDQFLKFVKRAPYLPPELFLLSLHTYHKKLLLGEIICRNDLSLADADIVSCWSSDPDVISAVWTLVDLCSSSSIANEASSVLADFISRAGISDAHQVIFNVPTDTQNHPLQLHNGSASKEAKLCSDYGIPDDILVELLKLLKTYLSDESVEIIDAASQTLRGILSTARGLNALQCLDSLDRSLLMVHSRGVNIQVVEQIISGMEKCSGVSLEDSDVWQTDGRTYKQWLSTLVSSLICHCDDIILRLCRSLVCLKAKAAELLLASTLVNLAGNVDSNTALCRLISTKVENIIFSDSNHSLKSIHLLLDALNAIRSFYVAEKARTYPSNTLKDGRSARSKSRSPATTPSSSWRKVYWLSVDYLVTARAASRCSCEFATLMYVELWCEEQFNRLALGPPEFSYEESLPSHVGLLVAAFSHINEPDSIYGLTLANEITSQLIRYEHEGDWSSALEYYDLLVRSTPKEYLGNLTGAVSSRAEDTPLNWKMHKGLMRSLQKTGCGHVLDVYCEGLTHQKGCLQQDEEFIDIQYEAAWRAGNWDFSFFIPYSSCSSTRTRSYCLFNENLHSCLRALQNGDSEEFHGKLSQTKMDLVLALSNTSKESTKYIHSTILKLQMLDHVTMVWDLRCNLYPNQTSKSFGGTKGISPISTQLELLDKEWNFIVYQTKCNLDLFEPFLAFRRACLKILGCEEHLIKHLFQAASALRKGLRFSLAAAALHELKDLCFHKDDGTMPNTYFLSRLEEAKLLRAQGQHDMAISLGKYILQKHPDKKNMSDVYRLVGKWLAETRSSNSRTIIEDYLRPSIDLTEFEKTTDKRSYEERLSSNEWQAALRLRKYKTRELETLIKTLKCSSKGVKTDYSVKIQELQKQLALDREEAQKIQDDRDNFLNLALQGYQRSLVVGGKYDLQVVFRLVSLWFSLFSRDQVVKAMVKTTKEVQTYKFIPLVYQIASRLGSSKDAQGSTNFQQIALASLLKKMAIDHPYHTIFQILSLANGDRVKDKQRSRSSFVVDMEKKLAAENLLKELSSCHGALICQMKQMVEIYIKLAELETKKEVPVVTATVPVDPSCRYGEGSFPHFTGLADSVMIMNGINAPKVIECFGSDGNKYRQLAKSGNDDLRQDAFGLTIKAVQCDNGCEFDNHASRSFFLSRGVQLRMSCPYTSSQNGKAECMIRTTNDVMRTLLFHASLPAHFWAESPHRHLLAQPSTLHCLTSAHSTTLSSVPLLATITSVSLGVRVTPTPPPLLPTSWRPVRLGVCFLVVPFTPSAGVVEWVNGTVPLGEYLLGSTKTSGAHGRYGIGDWTFLQCREYMMSEKDKRRAFLKICNNFRPVMHHFFLERFFLPADWFQSRLAYTRSVAASSMVGYIVGLGDRHSMNILIDQDTAEVVHIDLGVAFEQGLMLKTPERVPFRLTRDIIDGMGVTGVEGVFRRCCEKTLSVMRANKDALLTIIEETDDTDSCLDDSQETYEGNKDAARAILRVKQKLDGYEDGEMRSVQGQVQQLIQDAVDVDRLCQMVATVLFITVQFVGKPEGQRSTAPALADTIILRSAYNCFDDIAFKQFKKYDGFNEVRKIDD</sequence>
<keyword evidence="7" id="KW-0418">Kinase</keyword>
<feature type="domain" description="Integrase catalytic" evidence="14">
    <location>
        <begin position="1198"/>
        <end position="1370"/>
    </location>
</feature>
<dbReference type="InterPro" id="IPR025724">
    <property type="entry name" value="GAG-pre-integrase_dom"/>
</dbReference>
<evidence type="ECO:0000256" key="11">
    <source>
        <dbReference type="SAM" id="Coils"/>
    </source>
</evidence>
<gene>
    <name evidence="16" type="ORF">U9M48_020441</name>
</gene>
<dbReference type="GO" id="GO:0005524">
    <property type="term" value="F:ATP binding"/>
    <property type="evidence" value="ECO:0007669"/>
    <property type="project" value="UniProtKB-KW"/>
</dbReference>
<keyword evidence="5" id="KW-0547">Nucleotide-binding</keyword>
<dbReference type="PROSITE" id="PS51189">
    <property type="entry name" value="FAT"/>
    <property type="match status" value="1"/>
</dbReference>
<evidence type="ECO:0000313" key="17">
    <source>
        <dbReference type="Proteomes" id="UP001341281"/>
    </source>
</evidence>
<dbReference type="SUPFAM" id="SSF53098">
    <property type="entry name" value="Ribonuclease H-like"/>
    <property type="match status" value="2"/>
</dbReference>
<dbReference type="Pfam" id="PF07727">
    <property type="entry name" value="RVT_2"/>
    <property type="match status" value="1"/>
</dbReference>
<evidence type="ECO:0000256" key="12">
    <source>
        <dbReference type="SAM" id="MobiDB-lite"/>
    </source>
</evidence>
<evidence type="ECO:0000259" key="13">
    <source>
        <dbReference type="PROSITE" id="PS50290"/>
    </source>
</evidence>
<evidence type="ECO:0000256" key="2">
    <source>
        <dbReference type="ARBA" id="ARBA00012513"/>
    </source>
</evidence>
<feature type="region of interest" description="Disordered" evidence="12">
    <location>
        <begin position="2373"/>
        <end position="2393"/>
    </location>
</feature>
<dbReference type="InterPro" id="IPR013103">
    <property type="entry name" value="RVT_2"/>
</dbReference>
<evidence type="ECO:0000256" key="8">
    <source>
        <dbReference type="ARBA" id="ARBA00022840"/>
    </source>
</evidence>
<dbReference type="InterPro" id="IPR012337">
    <property type="entry name" value="RNaseH-like_sf"/>
</dbReference>
<comment type="catalytic activity">
    <reaction evidence="10">
        <text>L-threonyl-[protein] + ATP = O-phospho-L-threonyl-[protein] + ADP + H(+)</text>
        <dbReference type="Rhea" id="RHEA:46608"/>
        <dbReference type="Rhea" id="RHEA-COMP:11060"/>
        <dbReference type="Rhea" id="RHEA-COMP:11605"/>
        <dbReference type="ChEBI" id="CHEBI:15378"/>
        <dbReference type="ChEBI" id="CHEBI:30013"/>
        <dbReference type="ChEBI" id="CHEBI:30616"/>
        <dbReference type="ChEBI" id="CHEBI:61977"/>
        <dbReference type="ChEBI" id="CHEBI:456216"/>
        <dbReference type="EC" id="2.7.11.1"/>
    </reaction>
</comment>
<dbReference type="PROSITE" id="PS00916">
    <property type="entry name" value="PI3_4_KINASE_2"/>
    <property type="match status" value="1"/>
</dbReference>
<keyword evidence="17" id="KW-1185">Reference proteome</keyword>
<dbReference type="GO" id="GO:0006281">
    <property type="term" value="P:DNA repair"/>
    <property type="evidence" value="ECO:0007669"/>
    <property type="project" value="InterPro"/>
</dbReference>
<evidence type="ECO:0000256" key="6">
    <source>
        <dbReference type="ARBA" id="ARBA00022763"/>
    </source>
</evidence>
<dbReference type="InterPro" id="IPR000403">
    <property type="entry name" value="PI3/4_kinase_cat_dom"/>
</dbReference>
<evidence type="ECO:0000256" key="4">
    <source>
        <dbReference type="ARBA" id="ARBA00022679"/>
    </source>
</evidence>
<protein>
    <recommendedName>
        <fullName evidence="2">non-specific serine/threonine protein kinase</fullName>
        <ecNumber evidence="2">2.7.11.1</ecNumber>
    </recommendedName>
</protein>
<dbReference type="InterPro" id="IPR057445">
    <property type="entry name" value="ATM_TPR"/>
</dbReference>
<accession>A0AAQ3TF27</accession>
<evidence type="ECO:0000256" key="10">
    <source>
        <dbReference type="ARBA" id="ARBA00047899"/>
    </source>
</evidence>
<dbReference type="Pfam" id="PF00454">
    <property type="entry name" value="PI3_PI4_kinase"/>
    <property type="match status" value="1"/>
</dbReference>
<evidence type="ECO:0000259" key="15">
    <source>
        <dbReference type="PROSITE" id="PS51189"/>
    </source>
</evidence>
<evidence type="ECO:0000256" key="3">
    <source>
        <dbReference type="ARBA" id="ARBA00022527"/>
    </source>
</evidence>
<dbReference type="Gene3D" id="3.30.420.10">
    <property type="entry name" value="Ribonuclease H-like superfamily/Ribonuclease H"/>
    <property type="match status" value="2"/>
</dbReference>
<reference evidence="16 17" key="1">
    <citation type="submission" date="2024-02" db="EMBL/GenBank/DDBJ databases">
        <title>High-quality chromosome-scale genome assembly of Pensacola bahiagrass (Paspalum notatum Flugge var. saurae).</title>
        <authorList>
            <person name="Vega J.M."/>
            <person name="Podio M."/>
            <person name="Orjuela J."/>
            <person name="Siena L.A."/>
            <person name="Pessino S.C."/>
            <person name="Combes M.C."/>
            <person name="Mariac C."/>
            <person name="Albertini E."/>
            <person name="Pupilli F."/>
            <person name="Ortiz J.P.A."/>
            <person name="Leblanc O."/>
        </authorList>
    </citation>
    <scope>NUCLEOTIDE SEQUENCE [LARGE SCALE GENOMIC DNA]</scope>
    <source>
        <strain evidence="16">R1</strain>
        <tissue evidence="16">Leaf</tissue>
    </source>
</reference>
<keyword evidence="6" id="KW-0227">DNA damage</keyword>
<dbReference type="InterPro" id="IPR036397">
    <property type="entry name" value="RNaseH_sf"/>
</dbReference>
<feature type="domain" description="FAT" evidence="15">
    <location>
        <begin position="2408"/>
        <end position="3037"/>
    </location>
</feature>
<dbReference type="Pfam" id="PF00665">
    <property type="entry name" value="rve"/>
    <property type="match status" value="1"/>
</dbReference>
<evidence type="ECO:0000256" key="5">
    <source>
        <dbReference type="ARBA" id="ARBA00022741"/>
    </source>
</evidence>
<dbReference type="Pfam" id="PF02260">
    <property type="entry name" value="FATC"/>
    <property type="match status" value="1"/>
</dbReference>
<dbReference type="InterPro" id="IPR014009">
    <property type="entry name" value="PIK_FAT"/>
</dbReference>
<evidence type="ECO:0000259" key="14">
    <source>
        <dbReference type="PROSITE" id="PS50994"/>
    </source>
</evidence>
<dbReference type="Gene3D" id="1.10.1070.11">
    <property type="entry name" value="Phosphatidylinositol 3-/4-kinase, catalytic domain"/>
    <property type="match status" value="1"/>
</dbReference>
<dbReference type="InterPro" id="IPR011009">
    <property type="entry name" value="Kinase-like_dom_sf"/>
</dbReference>
<name>A0AAQ3TF27_PASNO</name>
<dbReference type="SMART" id="SM00146">
    <property type="entry name" value="PI3Kc"/>
    <property type="match status" value="1"/>
</dbReference>
<dbReference type="PANTHER" id="PTHR37079">
    <property type="entry name" value="SERINE/THREONINE-PROTEIN KINASE ATM"/>
    <property type="match status" value="1"/>
</dbReference>
<comment type="subcellular location">
    <subcellularLocation>
        <location evidence="1">Nucleus</location>
    </subcellularLocation>
</comment>
<dbReference type="EC" id="2.7.11.1" evidence="2"/>
<proteinExistence type="predicted"/>
<dbReference type="SUPFAM" id="SSF56112">
    <property type="entry name" value="Protein kinase-like (PK-like)"/>
    <property type="match status" value="2"/>
</dbReference>
<dbReference type="Pfam" id="PF02259">
    <property type="entry name" value="FAT"/>
    <property type="match status" value="1"/>
</dbReference>
<evidence type="ECO:0000256" key="7">
    <source>
        <dbReference type="ARBA" id="ARBA00022777"/>
    </source>
</evidence>
<dbReference type="InterPro" id="IPR018936">
    <property type="entry name" value="PI3/4_kinase_CS"/>
</dbReference>
<dbReference type="InterPro" id="IPR036940">
    <property type="entry name" value="PI3/4_kinase_cat_sf"/>
</dbReference>
<dbReference type="CDD" id="cd05171">
    <property type="entry name" value="PIKKc_ATM"/>
    <property type="match status" value="1"/>
</dbReference>
<dbReference type="PROSITE" id="PS50290">
    <property type="entry name" value="PI3_4_KINASE_3"/>
    <property type="match status" value="1"/>
</dbReference>
<dbReference type="PANTHER" id="PTHR37079:SF4">
    <property type="entry name" value="SERINE_THREONINE-PROTEIN KINASE ATM"/>
    <property type="match status" value="1"/>
</dbReference>
<keyword evidence="3" id="KW-0723">Serine/threonine-protein kinase</keyword>
<feature type="non-terminal residue" evidence="16">
    <location>
        <position position="1"/>
    </location>
</feature>
<evidence type="ECO:0000256" key="9">
    <source>
        <dbReference type="ARBA" id="ARBA00023242"/>
    </source>
</evidence>
<dbReference type="GO" id="GO:0005634">
    <property type="term" value="C:nucleus"/>
    <property type="evidence" value="ECO:0007669"/>
    <property type="project" value="UniProtKB-SubCell"/>
</dbReference>
<dbReference type="EMBL" id="CP144748">
    <property type="protein sequence ID" value="WVZ71911.1"/>
    <property type="molecule type" value="Genomic_DNA"/>
</dbReference>
<feature type="region of interest" description="Disordered" evidence="12">
    <location>
        <begin position="1"/>
        <end position="35"/>
    </location>
</feature>
<dbReference type="GO" id="GO:0003676">
    <property type="term" value="F:nucleic acid binding"/>
    <property type="evidence" value="ECO:0007669"/>
    <property type="project" value="InterPro"/>
</dbReference>
<feature type="compositionally biased region" description="Pro residues" evidence="12">
    <location>
        <begin position="10"/>
        <end position="19"/>
    </location>
</feature>
<dbReference type="InterPro" id="IPR038980">
    <property type="entry name" value="ATM_plant"/>
</dbReference>
<dbReference type="InterPro" id="IPR003151">
    <property type="entry name" value="PIK-rel_kinase_FAT"/>
</dbReference>
<dbReference type="InterPro" id="IPR003152">
    <property type="entry name" value="FATC_dom"/>
</dbReference>
<dbReference type="Proteomes" id="UP001341281">
    <property type="component" value="Chromosome 04"/>
</dbReference>
<evidence type="ECO:0000256" key="1">
    <source>
        <dbReference type="ARBA" id="ARBA00004123"/>
    </source>
</evidence>
<keyword evidence="9" id="KW-0539">Nucleus</keyword>
<dbReference type="GO" id="GO:0004674">
    <property type="term" value="F:protein serine/threonine kinase activity"/>
    <property type="evidence" value="ECO:0007669"/>
    <property type="project" value="UniProtKB-KW"/>
</dbReference>
<feature type="coiled-coil region" evidence="11">
    <location>
        <begin position="2898"/>
        <end position="2925"/>
    </location>
</feature>
<dbReference type="PROSITE" id="PS50994">
    <property type="entry name" value="INTEGRASE"/>
    <property type="match status" value="1"/>
</dbReference>
<evidence type="ECO:0000313" key="16">
    <source>
        <dbReference type="EMBL" id="WVZ71911.1"/>
    </source>
</evidence>
<feature type="domain" description="PI3K/PI4K catalytic" evidence="13">
    <location>
        <begin position="3123"/>
        <end position="3548"/>
    </location>
</feature>